<dbReference type="GO" id="GO:0006325">
    <property type="term" value="P:chromatin organization"/>
    <property type="evidence" value="ECO:0007669"/>
    <property type="project" value="UniProtKB-KW"/>
</dbReference>
<comment type="subcellular location">
    <subcellularLocation>
        <location evidence="1">Nucleus</location>
    </subcellularLocation>
</comment>
<keyword evidence="7" id="KW-0238">DNA-binding</keyword>
<evidence type="ECO:0000256" key="5">
    <source>
        <dbReference type="ARBA" id="ARBA00022853"/>
    </source>
</evidence>
<keyword evidence="11" id="KW-1185">Reference proteome</keyword>
<evidence type="ECO:0000256" key="8">
    <source>
        <dbReference type="ARBA" id="ARBA00023163"/>
    </source>
</evidence>
<gene>
    <name evidence="10" type="ORF">THAPSDRAFT_263558</name>
</gene>
<keyword evidence="5" id="KW-0156">Chromatin regulator</keyword>
<dbReference type="GO" id="GO:0005634">
    <property type="term" value="C:nucleus"/>
    <property type="evidence" value="ECO:0007669"/>
    <property type="project" value="UniProtKB-SubCell"/>
</dbReference>
<keyword evidence="8" id="KW-0804">Transcription</keyword>
<dbReference type="InterPro" id="IPR007747">
    <property type="entry name" value="Menin"/>
</dbReference>
<evidence type="ECO:0000313" key="10">
    <source>
        <dbReference type="EMBL" id="EED90465.1"/>
    </source>
</evidence>
<dbReference type="EMBL" id="CM000645">
    <property type="protein sequence ID" value="EED90465.1"/>
    <property type="molecule type" value="Genomic_DNA"/>
</dbReference>
<proteinExistence type="predicted"/>
<dbReference type="PaxDb" id="35128-Thaps263558"/>
<dbReference type="STRING" id="35128.B8C8D4"/>
<organism evidence="10 11">
    <name type="scientific">Thalassiosira pseudonana</name>
    <name type="common">Marine diatom</name>
    <name type="synonym">Cyclotella nana</name>
    <dbReference type="NCBI Taxonomy" id="35128"/>
    <lineage>
        <taxon>Eukaryota</taxon>
        <taxon>Sar</taxon>
        <taxon>Stramenopiles</taxon>
        <taxon>Ochrophyta</taxon>
        <taxon>Bacillariophyta</taxon>
        <taxon>Coscinodiscophyceae</taxon>
        <taxon>Thalassiosirophycidae</taxon>
        <taxon>Thalassiosirales</taxon>
        <taxon>Thalassiosiraceae</taxon>
        <taxon>Thalassiosira</taxon>
    </lineage>
</organism>
<dbReference type="InParanoid" id="B8C8D4"/>
<reference evidence="10 11" key="2">
    <citation type="journal article" date="2008" name="Nature">
        <title>The Phaeodactylum genome reveals the evolutionary history of diatom genomes.</title>
        <authorList>
            <person name="Bowler C."/>
            <person name="Allen A.E."/>
            <person name="Badger J.H."/>
            <person name="Grimwood J."/>
            <person name="Jabbari K."/>
            <person name="Kuo A."/>
            <person name="Maheswari U."/>
            <person name="Martens C."/>
            <person name="Maumus F."/>
            <person name="Otillar R.P."/>
            <person name="Rayko E."/>
            <person name="Salamov A."/>
            <person name="Vandepoele K."/>
            <person name="Beszteri B."/>
            <person name="Gruber A."/>
            <person name="Heijde M."/>
            <person name="Katinka M."/>
            <person name="Mock T."/>
            <person name="Valentin K."/>
            <person name="Verret F."/>
            <person name="Berges J.A."/>
            <person name="Brownlee C."/>
            <person name="Cadoret J.P."/>
            <person name="Chiovitti A."/>
            <person name="Choi C.J."/>
            <person name="Coesel S."/>
            <person name="De Martino A."/>
            <person name="Detter J.C."/>
            <person name="Durkin C."/>
            <person name="Falciatore A."/>
            <person name="Fournet J."/>
            <person name="Haruta M."/>
            <person name="Huysman M.J."/>
            <person name="Jenkins B.D."/>
            <person name="Jiroutova K."/>
            <person name="Jorgensen R.E."/>
            <person name="Joubert Y."/>
            <person name="Kaplan A."/>
            <person name="Kroger N."/>
            <person name="Kroth P.G."/>
            <person name="La Roche J."/>
            <person name="Lindquist E."/>
            <person name="Lommer M."/>
            <person name="Martin-Jezequel V."/>
            <person name="Lopez P.J."/>
            <person name="Lucas S."/>
            <person name="Mangogna M."/>
            <person name="McGinnis K."/>
            <person name="Medlin L.K."/>
            <person name="Montsant A."/>
            <person name="Oudot-Le Secq M.P."/>
            <person name="Napoli C."/>
            <person name="Obornik M."/>
            <person name="Parker M.S."/>
            <person name="Petit J.L."/>
            <person name="Porcel B.M."/>
            <person name="Poulsen N."/>
            <person name="Robison M."/>
            <person name="Rychlewski L."/>
            <person name="Rynearson T.A."/>
            <person name="Schmutz J."/>
            <person name="Shapiro H."/>
            <person name="Siaut M."/>
            <person name="Stanley M."/>
            <person name="Sussman M.R."/>
            <person name="Taylor A.R."/>
            <person name="Vardi A."/>
            <person name="von Dassow P."/>
            <person name="Vyverman W."/>
            <person name="Willis A."/>
            <person name="Wyrwicz L.S."/>
            <person name="Rokhsar D.S."/>
            <person name="Weissenbach J."/>
            <person name="Armbrust E.V."/>
            <person name="Green B.R."/>
            <person name="Van de Peer Y."/>
            <person name="Grigoriev I.V."/>
        </authorList>
    </citation>
    <scope>NUCLEOTIDE SEQUENCE [LARGE SCALE GENOMIC DNA]</scope>
    <source>
        <strain evidence="10 11">CCMP1335</strain>
    </source>
</reference>
<evidence type="ECO:0000256" key="2">
    <source>
        <dbReference type="ARBA" id="ARBA00021162"/>
    </source>
</evidence>
<keyword evidence="9" id="KW-0539">Nucleus</keyword>
<dbReference type="Pfam" id="PF05053">
    <property type="entry name" value="Menin"/>
    <property type="match status" value="1"/>
</dbReference>
<evidence type="ECO:0000313" key="11">
    <source>
        <dbReference type="Proteomes" id="UP000001449"/>
    </source>
</evidence>
<evidence type="ECO:0000256" key="7">
    <source>
        <dbReference type="ARBA" id="ARBA00023125"/>
    </source>
</evidence>
<reference evidence="10 11" key="1">
    <citation type="journal article" date="2004" name="Science">
        <title>The genome of the diatom Thalassiosira pseudonana: ecology, evolution, and metabolism.</title>
        <authorList>
            <person name="Armbrust E.V."/>
            <person name="Berges J.A."/>
            <person name="Bowler C."/>
            <person name="Green B.R."/>
            <person name="Martinez D."/>
            <person name="Putnam N.H."/>
            <person name="Zhou S."/>
            <person name="Allen A.E."/>
            <person name="Apt K.E."/>
            <person name="Bechner M."/>
            <person name="Brzezinski M.A."/>
            <person name="Chaal B.K."/>
            <person name="Chiovitti A."/>
            <person name="Davis A.K."/>
            <person name="Demarest M.S."/>
            <person name="Detter J.C."/>
            <person name="Glavina T."/>
            <person name="Goodstein D."/>
            <person name="Hadi M.Z."/>
            <person name="Hellsten U."/>
            <person name="Hildebrand M."/>
            <person name="Jenkins B.D."/>
            <person name="Jurka J."/>
            <person name="Kapitonov V.V."/>
            <person name="Kroger N."/>
            <person name="Lau W.W."/>
            <person name="Lane T.W."/>
            <person name="Larimer F.W."/>
            <person name="Lippmeier J.C."/>
            <person name="Lucas S."/>
            <person name="Medina M."/>
            <person name="Montsant A."/>
            <person name="Obornik M."/>
            <person name="Parker M.S."/>
            <person name="Palenik B."/>
            <person name="Pazour G.J."/>
            <person name="Richardson P.M."/>
            <person name="Rynearson T.A."/>
            <person name="Saito M.A."/>
            <person name="Schwartz D.C."/>
            <person name="Thamatrakoln K."/>
            <person name="Valentin K."/>
            <person name="Vardi A."/>
            <person name="Wilkerson F.P."/>
            <person name="Rokhsar D.S."/>
        </authorList>
    </citation>
    <scope>NUCLEOTIDE SEQUENCE [LARGE SCALE GENOMIC DNA]</scope>
    <source>
        <strain evidence="10 11">CCMP1335</strain>
    </source>
</reference>
<dbReference type="AlphaFoldDB" id="B8C8D4"/>
<dbReference type="RefSeq" id="XP_002292490.1">
    <property type="nucleotide sequence ID" value="XM_002292454.1"/>
</dbReference>
<evidence type="ECO:0000256" key="9">
    <source>
        <dbReference type="ARBA" id="ARBA00023242"/>
    </source>
</evidence>
<accession>B8C8D4</accession>
<evidence type="ECO:0000256" key="1">
    <source>
        <dbReference type="ARBA" id="ARBA00004123"/>
    </source>
</evidence>
<evidence type="ECO:0000256" key="4">
    <source>
        <dbReference type="ARBA" id="ARBA00022553"/>
    </source>
</evidence>
<sequence length="325" mass="36658">RQTVQALSNAIWTRAQNRKSSMQDELHANSLYTCLHGDVDGKSIDCFGAALLTVIGMNILGFDSSMLTLSEDHAYESHSWDGNVTTCEVAIPGNNKAAQSKRGKEVSETFIEMQRSSGITAETSWLYMANNPILCDTPGMALAAMVGNMNCDVEKQSKNVKVGELKRDMLWALHESNYMATFPFAMMELGECEEHLAVDRSNDKPEPIMLFLDAISIARDVYGDSQTYPFLYAGQDNIYEEYRLVEAMRLYSEASHVASSYKYDTKDSMQLMKHMTTVASLLARDVLQVDNGADKEPRNWRHRENGVAFVTWLIAFFDSLLYWEE</sequence>
<dbReference type="PANTHER" id="PTHR12693">
    <property type="entry name" value="MENIN"/>
    <property type="match status" value="1"/>
</dbReference>
<evidence type="ECO:0000256" key="3">
    <source>
        <dbReference type="ARBA" id="ARBA00022491"/>
    </source>
</evidence>
<dbReference type="Proteomes" id="UP000001449">
    <property type="component" value="Chromosome 9"/>
</dbReference>
<keyword evidence="4" id="KW-0597">Phosphoprotein</keyword>
<feature type="non-terminal residue" evidence="10">
    <location>
        <position position="325"/>
    </location>
</feature>
<dbReference type="KEGG" id="tps:THAPSDRAFT_263558"/>
<name>B8C8D4_THAPS</name>
<dbReference type="eggNOG" id="ENOG502QUYK">
    <property type="taxonomic scope" value="Eukaryota"/>
</dbReference>
<dbReference type="HOGENOM" id="CLU_935592_0_0_1"/>
<keyword evidence="6" id="KW-0805">Transcription regulation</keyword>
<protein>
    <recommendedName>
        <fullName evidence="2">Menin</fullName>
    </recommendedName>
</protein>
<dbReference type="PANTHER" id="PTHR12693:SF3">
    <property type="entry name" value="MENIN"/>
    <property type="match status" value="1"/>
</dbReference>
<dbReference type="GeneID" id="7453063"/>
<evidence type="ECO:0000256" key="6">
    <source>
        <dbReference type="ARBA" id="ARBA00023015"/>
    </source>
</evidence>
<feature type="non-terminal residue" evidence="10">
    <location>
        <position position="1"/>
    </location>
</feature>
<keyword evidence="3" id="KW-0678">Repressor</keyword>
<dbReference type="GO" id="GO:0003677">
    <property type="term" value="F:DNA binding"/>
    <property type="evidence" value="ECO:0007669"/>
    <property type="project" value="UniProtKB-KW"/>
</dbReference>